<evidence type="ECO:0000313" key="2">
    <source>
        <dbReference type="Proteomes" id="UP000287853"/>
    </source>
</evidence>
<keyword evidence="2" id="KW-1185">Reference proteome</keyword>
<comment type="caution">
    <text evidence="1">The sequence shown here is derived from an EMBL/GenBank/DDBJ whole genome shotgun (WGS) entry which is preliminary data.</text>
</comment>
<sequence>MDKTTVVLLGKVLPLFRAFYGRSFKKQREYFLPKSPVPTPGCHVQPGRVPTPHQKWCMVYALQGF</sequence>
<organism evidence="1 2">
    <name type="scientific">Candidatus Electrothrix aarhusensis</name>
    <dbReference type="NCBI Taxonomy" id="1859131"/>
    <lineage>
        <taxon>Bacteria</taxon>
        <taxon>Pseudomonadati</taxon>
        <taxon>Thermodesulfobacteriota</taxon>
        <taxon>Desulfobulbia</taxon>
        <taxon>Desulfobulbales</taxon>
        <taxon>Desulfobulbaceae</taxon>
        <taxon>Candidatus Electrothrix</taxon>
    </lineage>
</organism>
<reference evidence="1 2" key="1">
    <citation type="submission" date="2017-01" db="EMBL/GenBank/DDBJ databases">
        <title>The cable genome- insights into the physiology and evolution of filamentous bacteria capable of sulfide oxidation via long distance electron transfer.</title>
        <authorList>
            <person name="Schreiber L."/>
            <person name="Bjerg J.T."/>
            <person name="Boggild A."/>
            <person name="Van De Vossenberg J."/>
            <person name="Meysman F."/>
            <person name="Nielsen L.P."/>
            <person name="Schramm A."/>
            <person name="Kjeldsen K.U."/>
        </authorList>
    </citation>
    <scope>NUCLEOTIDE SEQUENCE [LARGE SCALE GENOMIC DNA]</scope>
    <source>
        <strain evidence="1">MCF</strain>
    </source>
</reference>
<gene>
    <name evidence="1" type="ORF">H206_05282</name>
</gene>
<evidence type="ECO:0000313" key="1">
    <source>
        <dbReference type="EMBL" id="RWX48162.1"/>
    </source>
</evidence>
<name>A0A444J524_9BACT</name>
<accession>A0A444J524</accession>
<proteinExistence type="predicted"/>
<dbReference type="AlphaFoldDB" id="A0A444J524"/>
<dbReference type="Proteomes" id="UP000287853">
    <property type="component" value="Unassembled WGS sequence"/>
</dbReference>
<protein>
    <submittedName>
        <fullName evidence="1">Uncharacterized protein</fullName>
    </submittedName>
</protein>
<dbReference type="EMBL" id="MTKO01000005">
    <property type="protein sequence ID" value="RWX48162.1"/>
    <property type="molecule type" value="Genomic_DNA"/>
</dbReference>